<feature type="domain" description="HTH merR-type" evidence="2">
    <location>
        <begin position="1"/>
        <end position="70"/>
    </location>
</feature>
<evidence type="ECO:0000256" key="1">
    <source>
        <dbReference type="ARBA" id="ARBA00023125"/>
    </source>
</evidence>
<dbReference type="CDD" id="cd01107">
    <property type="entry name" value="HTH_BmrR"/>
    <property type="match status" value="1"/>
</dbReference>
<dbReference type="InterPro" id="IPR047057">
    <property type="entry name" value="MerR_fam"/>
</dbReference>
<dbReference type="SUPFAM" id="SSF46955">
    <property type="entry name" value="Putative DNA-binding domain"/>
    <property type="match status" value="1"/>
</dbReference>
<evidence type="ECO:0000259" key="2">
    <source>
        <dbReference type="PROSITE" id="PS50937"/>
    </source>
</evidence>
<dbReference type="AlphaFoldDB" id="A0A1Q4V0Q8"/>
<dbReference type="Proteomes" id="UP000186455">
    <property type="component" value="Unassembled WGS sequence"/>
</dbReference>
<dbReference type="PANTHER" id="PTHR30204">
    <property type="entry name" value="REDOX-CYCLING DRUG-SENSING TRANSCRIPTIONAL ACTIVATOR SOXR"/>
    <property type="match status" value="1"/>
</dbReference>
<evidence type="ECO:0000313" key="4">
    <source>
        <dbReference type="EMBL" id="OKH91329.1"/>
    </source>
</evidence>
<feature type="domain" description="PPM-type phosphatase" evidence="3">
    <location>
        <begin position="120"/>
        <end position="354"/>
    </location>
</feature>
<dbReference type="Gene3D" id="3.60.40.10">
    <property type="entry name" value="PPM-type phosphatase domain"/>
    <property type="match status" value="1"/>
</dbReference>
<evidence type="ECO:0000259" key="3">
    <source>
        <dbReference type="PROSITE" id="PS51746"/>
    </source>
</evidence>
<proteinExistence type="predicted"/>
<dbReference type="InterPro" id="IPR001932">
    <property type="entry name" value="PPM-type_phosphatase-like_dom"/>
</dbReference>
<dbReference type="EMBL" id="LFBV01000010">
    <property type="protein sequence ID" value="OKH91329.1"/>
    <property type="molecule type" value="Genomic_DNA"/>
</dbReference>
<keyword evidence="5" id="KW-1185">Reference proteome</keyword>
<reference evidence="4 5" key="1">
    <citation type="submission" date="2015-06" db="EMBL/GenBank/DDBJ databases">
        <title>Cloning and characterization of the uncialamcin biosynthetic gene cluster.</title>
        <authorList>
            <person name="Yan X."/>
            <person name="Huang T."/>
            <person name="Ge H."/>
            <person name="Shen B."/>
        </authorList>
    </citation>
    <scope>NUCLEOTIDE SEQUENCE [LARGE SCALE GENOMIC DNA]</scope>
    <source>
        <strain evidence="4 5">DCA2648</strain>
    </source>
</reference>
<dbReference type="Gene3D" id="1.10.1660.10">
    <property type="match status" value="1"/>
</dbReference>
<dbReference type="PROSITE" id="PS51746">
    <property type="entry name" value="PPM_2"/>
    <property type="match status" value="1"/>
</dbReference>
<dbReference type="GO" id="GO:0003677">
    <property type="term" value="F:DNA binding"/>
    <property type="evidence" value="ECO:0007669"/>
    <property type="project" value="UniProtKB-KW"/>
</dbReference>
<dbReference type="Pfam" id="PF13672">
    <property type="entry name" value="PP2C_2"/>
    <property type="match status" value="1"/>
</dbReference>
<dbReference type="PROSITE" id="PS00552">
    <property type="entry name" value="HTH_MERR_1"/>
    <property type="match status" value="1"/>
</dbReference>
<sequence length="361" mass="38332">MTIGAFARAARLSPKALRLYDELDLLRPARVDPRSGYRFYSPDQLERARLVAWLRRLGMPLARIREVTALAPPRAAQAVRRYWAEVEAETSARRDLAEFLVDQLSAPLRPKEPVMTLELRCAALSDGGLVRPGNQDAVHAGTRLLAVADGFGPGGAPASAAAVEALKALDGGTLDPGDVLNALEDAVARAARAVREVAVRTAGAAGRAEVGTTLTALLWTASRLALVHIGDSRAHVLRDGELFLVTEDHTVTGSLVEEGRLTEEEARSHPGRSLLLRALTGSGGHGVPDIRLHDTRPGDRYLLCSDGLSAVVPGERLRSVLVAAPDPAAAVRELRARAYEAGAPDHLSCVVAEVAERAPGG</sequence>
<dbReference type="SMART" id="SM00331">
    <property type="entry name" value="PP2C_SIG"/>
    <property type="match status" value="1"/>
</dbReference>
<dbReference type="SMART" id="SM00422">
    <property type="entry name" value="HTH_MERR"/>
    <property type="match status" value="1"/>
</dbReference>
<evidence type="ECO:0000313" key="5">
    <source>
        <dbReference type="Proteomes" id="UP000186455"/>
    </source>
</evidence>
<dbReference type="InterPro" id="IPR036457">
    <property type="entry name" value="PPM-type-like_dom_sf"/>
</dbReference>
<evidence type="ECO:0008006" key="6">
    <source>
        <dbReference type="Google" id="ProtNLM"/>
    </source>
</evidence>
<dbReference type="SUPFAM" id="SSF81606">
    <property type="entry name" value="PP2C-like"/>
    <property type="match status" value="1"/>
</dbReference>
<comment type="caution">
    <text evidence="4">The sequence shown here is derived from an EMBL/GenBank/DDBJ whole genome shotgun (WGS) entry which is preliminary data.</text>
</comment>
<dbReference type="PROSITE" id="PS50937">
    <property type="entry name" value="HTH_MERR_2"/>
    <property type="match status" value="1"/>
</dbReference>
<keyword evidence="1" id="KW-0238">DNA-binding</keyword>
<dbReference type="GO" id="GO:0003700">
    <property type="term" value="F:DNA-binding transcription factor activity"/>
    <property type="evidence" value="ECO:0007669"/>
    <property type="project" value="InterPro"/>
</dbReference>
<organism evidence="4 5">
    <name type="scientific">Streptomyces uncialis</name>
    <dbReference type="NCBI Taxonomy" id="1048205"/>
    <lineage>
        <taxon>Bacteria</taxon>
        <taxon>Bacillati</taxon>
        <taxon>Actinomycetota</taxon>
        <taxon>Actinomycetes</taxon>
        <taxon>Kitasatosporales</taxon>
        <taxon>Streptomycetaceae</taxon>
        <taxon>Streptomyces</taxon>
    </lineage>
</organism>
<gene>
    <name evidence="4" type="ORF">AB852_30620</name>
</gene>
<name>A0A1Q4V0Q8_9ACTN</name>
<dbReference type="InterPro" id="IPR009061">
    <property type="entry name" value="DNA-bd_dom_put_sf"/>
</dbReference>
<accession>A0A1Q4V0Q8</accession>
<dbReference type="InterPro" id="IPR000551">
    <property type="entry name" value="MerR-type_HTH_dom"/>
</dbReference>
<protein>
    <recommendedName>
        <fullName evidence="6">Regulatory protein</fullName>
    </recommendedName>
</protein>
<dbReference type="STRING" id="1048205.AB852_30620"/>
<dbReference type="CDD" id="cd00143">
    <property type="entry name" value="PP2Cc"/>
    <property type="match status" value="1"/>
</dbReference>
<dbReference type="Pfam" id="PF13411">
    <property type="entry name" value="MerR_1"/>
    <property type="match status" value="1"/>
</dbReference>
<dbReference type="SMART" id="SM00332">
    <property type="entry name" value="PP2Cc"/>
    <property type="match status" value="1"/>
</dbReference>
<dbReference type="PANTHER" id="PTHR30204:SF97">
    <property type="entry name" value="MERR FAMILY REGULATORY PROTEIN"/>
    <property type="match status" value="1"/>
</dbReference>